<dbReference type="PANTHER" id="PTHR12484">
    <property type="entry name" value="B-LYMPHOCYTE ANTIGEN-RELATED"/>
    <property type="match status" value="1"/>
</dbReference>
<evidence type="ECO:0000313" key="2">
    <source>
        <dbReference type="EMBL" id="GAQ78036.1"/>
    </source>
</evidence>
<proteinExistence type="predicted"/>
<evidence type="ECO:0000313" key="3">
    <source>
        <dbReference type="Proteomes" id="UP000054558"/>
    </source>
</evidence>
<dbReference type="OMA" id="MCFIRED"/>
<dbReference type="EMBL" id="DF236956">
    <property type="protein sequence ID" value="GAQ78036.1"/>
    <property type="molecule type" value="Genomic_DNA"/>
</dbReference>
<feature type="region of interest" description="Disordered" evidence="1">
    <location>
        <begin position="262"/>
        <end position="361"/>
    </location>
</feature>
<sequence>MKSLNTRLRCSISVDLQQTASKICSDWEAAFGRSADAYSSLAPGKRPDTLVLRKVPSRWLGQTGGSEEESTKKAKEIFHSFGEVRNVHVEGGAKIKQAVTAASKEAIASSLECTVRVQFTEVQGLVKALEGLCGRVMRKAGTTKIVEYEVNWDREHFFSPENCARRAAELERRELEEKRRAEEQRWKQKMDVRRAETTRLQKERAERERQEREEEQRRKQAEEEERRAEELRRQEEQRQREQEELRARLELERRQQAELERELRRQREEREEQERLEREAAARKEEERRLADEVRRREAEAAEARERACAAERQRAEDRKRRLEEALSKRSLEQRLRAKLEKRMPRFKSDIDSRQHSSNGI</sequence>
<dbReference type="STRING" id="105231.A0A1Y1HN54"/>
<feature type="region of interest" description="Disordered" evidence="1">
    <location>
        <begin position="186"/>
        <end position="233"/>
    </location>
</feature>
<dbReference type="InterPro" id="IPR056852">
    <property type="entry name" value="AK17A/B"/>
</dbReference>
<dbReference type="PANTHER" id="PTHR12484:SF4">
    <property type="entry name" value="A-KINASE ANCHOR PROTEIN 17A"/>
    <property type="match status" value="1"/>
</dbReference>
<evidence type="ECO:0000256" key="1">
    <source>
        <dbReference type="SAM" id="MobiDB-lite"/>
    </source>
</evidence>
<name>A0A1Y1HN54_KLENI</name>
<keyword evidence="3" id="KW-1185">Reference proteome</keyword>
<reference evidence="2 3" key="1">
    <citation type="journal article" date="2014" name="Nat. Commun.">
        <title>Klebsormidium flaccidum genome reveals primary factors for plant terrestrial adaptation.</title>
        <authorList>
            <person name="Hori K."/>
            <person name="Maruyama F."/>
            <person name="Fujisawa T."/>
            <person name="Togashi T."/>
            <person name="Yamamoto N."/>
            <person name="Seo M."/>
            <person name="Sato S."/>
            <person name="Yamada T."/>
            <person name="Mori H."/>
            <person name="Tajima N."/>
            <person name="Moriyama T."/>
            <person name="Ikeuchi M."/>
            <person name="Watanabe M."/>
            <person name="Wada H."/>
            <person name="Kobayashi K."/>
            <person name="Saito M."/>
            <person name="Masuda T."/>
            <person name="Sasaki-Sekimoto Y."/>
            <person name="Mashiguchi K."/>
            <person name="Awai K."/>
            <person name="Shimojima M."/>
            <person name="Masuda S."/>
            <person name="Iwai M."/>
            <person name="Nobusawa T."/>
            <person name="Narise T."/>
            <person name="Kondo S."/>
            <person name="Saito H."/>
            <person name="Sato R."/>
            <person name="Murakawa M."/>
            <person name="Ihara Y."/>
            <person name="Oshima-Yamada Y."/>
            <person name="Ohtaka K."/>
            <person name="Satoh M."/>
            <person name="Sonobe K."/>
            <person name="Ishii M."/>
            <person name="Ohtani R."/>
            <person name="Kanamori-Sato M."/>
            <person name="Honoki R."/>
            <person name="Miyazaki D."/>
            <person name="Mochizuki H."/>
            <person name="Umetsu J."/>
            <person name="Higashi K."/>
            <person name="Shibata D."/>
            <person name="Kamiya Y."/>
            <person name="Sato N."/>
            <person name="Nakamura Y."/>
            <person name="Tabata S."/>
            <person name="Ida S."/>
            <person name="Kurokawa K."/>
            <person name="Ohta H."/>
        </authorList>
    </citation>
    <scope>NUCLEOTIDE SEQUENCE [LARGE SCALE GENOMIC DNA]</scope>
    <source>
        <strain evidence="2 3">NIES-2285</strain>
    </source>
</reference>
<dbReference type="Pfam" id="PF25015">
    <property type="entry name" value="RBD_AKAP-17A"/>
    <property type="match status" value="1"/>
</dbReference>
<accession>A0A1Y1HN54</accession>
<dbReference type="Proteomes" id="UP000054558">
    <property type="component" value="Unassembled WGS sequence"/>
</dbReference>
<gene>
    <name evidence="2" type="ORF">KFL_000070070</name>
</gene>
<organism evidence="2 3">
    <name type="scientific">Klebsormidium nitens</name>
    <name type="common">Green alga</name>
    <name type="synonym">Ulothrix nitens</name>
    <dbReference type="NCBI Taxonomy" id="105231"/>
    <lineage>
        <taxon>Eukaryota</taxon>
        <taxon>Viridiplantae</taxon>
        <taxon>Streptophyta</taxon>
        <taxon>Klebsormidiophyceae</taxon>
        <taxon>Klebsormidiales</taxon>
        <taxon>Klebsormidiaceae</taxon>
        <taxon>Klebsormidium</taxon>
    </lineage>
</organism>
<protein>
    <submittedName>
        <fullName evidence="2">Uncharacterized protein</fullName>
    </submittedName>
</protein>
<dbReference type="AlphaFoldDB" id="A0A1Y1HN54"/>
<feature type="compositionally biased region" description="Basic and acidic residues" evidence="1">
    <location>
        <begin position="262"/>
        <end position="355"/>
    </location>
</feature>
<dbReference type="OrthoDB" id="1918237at2759"/>